<comment type="catalytic activity">
    <reaction evidence="13">
        <text>a (2R,3S,4S)-leucoanthocyanidin + NADP(+) = a (2R,3R)-dihydroflavonol + NADPH + H(+)</text>
        <dbReference type="Rhea" id="RHEA:54444"/>
        <dbReference type="ChEBI" id="CHEBI:15378"/>
        <dbReference type="ChEBI" id="CHEBI:57783"/>
        <dbReference type="ChEBI" id="CHEBI:58349"/>
        <dbReference type="ChEBI" id="CHEBI:138176"/>
        <dbReference type="ChEBI" id="CHEBI:138188"/>
        <dbReference type="EC" id="1.1.1.219"/>
    </reaction>
</comment>
<protein>
    <recommendedName>
        <fullName evidence="9">Dihydroflavonol 4-reductase</fullName>
        <ecNumber evidence="8">1.1.1.219</ecNumber>
        <ecNumber evidence="7">1.1.1.234</ecNumber>
    </recommendedName>
    <alternativeName>
        <fullName evidence="11">Dihydrokaempferol 4-reductase</fullName>
    </alternativeName>
    <alternativeName>
        <fullName evidence="10">Flavanone 4-reductase</fullName>
    </alternativeName>
</protein>
<dbReference type="GO" id="GO:0047890">
    <property type="term" value="F:flavanone 4-reductase activity"/>
    <property type="evidence" value="ECO:0007669"/>
    <property type="project" value="UniProtKB-EC"/>
</dbReference>
<evidence type="ECO:0000313" key="16">
    <source>
        <dbReference type="Proteomes" id="UP000222542"/>
    </source>
</evidence>
<feature type="domain" description="NAD-dependent epimerase/dehydratase" evidence="14">
    <location>
        <begin position="12"/>
        <end position="253"/>
    </location>
</feature>
<evidence type="ECO:0000256" key="5">
    <source>
        <dbReference type="ARBA" id="ARBA00023445"/>
    </source>
</evidence>
<dbReference type="OMA" id="FKFKYGP"/>
<proteinExistence type="inferred from homology"/>
<evidence type="ECO:0000256" key="12">
    <source>
        <dbReference type="ARBA" id="ARBA00048870"/>
    </source>
</evidence>
<dbReference type="InterPro" id="IPR036291">
    <property type="entry name" value="NAD(P)-bd_dom_sf"/>
</dbReference>
<name>A0A1U8H4I2_CAPAN</name>
<evidence type="ECO:0000256" key="13">
    <source>
        <dbReference type="ARBA" id="ARBA00049132"/>
    </source>
</evidence>
<dbReference type="SUPFAM" id="SSF51735">
    <property type="entry name" value="NAD(P)-binding Rossmann-fold domains"/>
    <property type="match status" value="1"/>
</dbReference>
<sequence length="332" mass="37098">MEGKEKGSNSRVCVTGGTGFVGSWLIMRLLQHGYSVNTTIRSHPDKKRNISHLTNLEGASKRLQIFNADINKPQSFAAAIEGCVGVFHLAHPMDFEDDEVDETKVKSAITATLAILQACIDSKTVKRVVYTSSDVAVIFNDKGLDIVDENSWSDVDFIKFAKIVPSYSVCKTSTEKAAFEFAEKNGLELVSIAPSWVHGPFITPHCPDSVRIFLGMIFGNRERVLEQQKLITFVHVDDVVNAHIFLFEHPNAKGRYICSSAETTIHQLSKFLSARYPQYQIPIIEDSMEESSGLKYPRLSSKKLLDTGFKFKYGPEEMYDGAIECCKMRGLL</sequence>
<evidence type="ECO:0000256" key="9">
    <source>
        <dbReference type="ARBA" id="ARBA00039963"/>
    </source>
</evidence>
<dbReference type="CDD" id="cd08958">
    <property type="entry name" value="FR_SDR_e"/>
    <property type="match status" value="1"/>
</dbReference>
<reference evidence="15 16" key="1">
    <citation type="journal article" date="2014" name="Nat. Genet.">
        <title>Genome sequence of the hot pepper provides insights into the evolution of pungency in Capsicum species.</title>
        <authorList>
            <person name="Kim S."/>
            <person name="Park M."/>
            <person name="Yeom S.I."/>
            <person name="Kim Y.M."/>
            <person name="Lee J.M."/>
            <person name="Lee H.A."/>
            <person name="Seo E."/>
            <person name="Choi J."/>
            <person name="Cheong K."/>
            <person name="Kim K.T."/>
            <person name="Jung K."/>
            <person name="Lee G.W."/>
            <person name="Oh S.K."/>
            <person name="Bae C."/>
            <person name="Kim S.B."/>
            <person name="Lee H.Y."/>
            <person name="Kim S.Y."/>
            <person name="Kim M.S."/>
            <person name="Kang B.C."/>
            <person name="Jo Y.D."/>
            <person name="Yang H.B."/>
            <person name="Jeong H.J."/>
            <person name="Kang W.H."/>
            <person name="Kwon J.K."/>
            <person name="Shin C."/>
            <person name="Lim J.Y."/>
            <person name="Park J.H."/>
            <person name="Huh J.H."/>
            <person name="Kim J.S."/>
            <person name="Kim B.D."/>
            <person name="Cohen O."/>
            <person name="Paran I."/>
            <person name="Suh M.C."/>
            <person name="Lee S.B."/>
            <person name="Kim Y.K."/>
            <person name="Shin Y."/>
            <person name="Noh S.J."/>
            <person name="Park J."/>
            <person name="Seo Y.S."/>
            <person name="Kwon S.Y."/>
            <person name="Kim H.A."/>
            <person name="Park J.M."/>
            <person name="Kim H.J."/>
            <person name="Choi S.B."/>
            <person name="Bosland P.W."/>
            <person name="Reeves G."/>
            <person name="Jo S.H."/>
            <person name="Lee B.W."/>
            <person name="Cho H.T."/>
            <person name="Choi H.S."/>
            <person name="Lee M.S."/>
            <person name="Yu Y."/>
            <person name="Do Choi Y."/>
            <person name="Park B.S."/>
            <person name="van Deynze A."/>
            <person name="Ashrafi H."/>
            <person name="Hill T."/>
            <person name="Kim W.T."/>
            <person name="Pai H.S."/>
            <person name="Ahn H.K."/>
            <person name="Yeam I."/>
            <person name="Giovannoni J.J."/>
            <person name="Rose J.K."/>
            <person name="Sorensen I."/>
            <person name="Lee S.J."/>
            <person name="Kim R.W."/>
            <person name="Choi I.Y."/>
            <person name="Choi B.S."/>
            <person name="Lim J.S."/>
            <person name="Lee Y.H."/>
            <person name="Choi D."/>
        </authorList>
    </citation>
    <scope>NUCLEOTIDE SEQUENCE [LARGE SCALE GENOMIC DNA]</scope>
    <source>
        <strain evidence="16">cv. CM334</strain>
    </source>
</reference>
<comment type="caution">
    <text evidence="15">The sequence shown here is derived from an EMBL/GenBank/DDBJ whole genome shotgun (WGS) entry which is preliminary data.</text>
</comment>
<dbReference type="InterPro" id="IPR050425">
    <property type="entry name" value="NAD(P)_dehydrat-like"/>
</dbReference>
<comment type="pathway">
    <text evidence="1">Pigment biosynthesis; anthocyanin biosynthesis.</text>
</comment>
<keyword evidence="2" id="KW-0521">NADP</keyword>
<evidence type="ECO:0000256" key="2">
    <source>
        <dbReference type="ARBA" id="ARBA00022857"/>
    </source>
</evidence>
<dbReference type="InterPro" id="IPR001509">
    <property type="entry name" value="Epimerase_deHydtase"/>
</dbReference>
<evidence type="ECO:0000313" key="15">
    <source>
        <dbReference type="EMBL" id="PHT93586.1"/>
    </source>
</evidence>
<dbReference type="AlphaFoldDB" id="A0A1U8H4I2"/>
<accession>A0A1U8H4I2</accession>
<dbReference type="GO" id="GO:0016616">
    <property type="term" value="F:oxidoreductase activity, acting on the CH-OH group of donors, NAD or NADP as acceptor"/>
    <property type="evidence" value="ECO:0000318"/>
    <property type="project" value="GO_Central"/>
</dbReference>
<evidence type="ECO:0000259" key="14">
    <source>
        <dbReference type="Pfam" id="PF01370"/>
    </source>
</evidence>
<evidence type="ECO:0000256" key="7">
    <source>
        <dbReference type="ARBA" id="ARBA00039055"/>
    </source>
</evidence>
<dbReference type="EC" id="1.1.1.219" evidence="8"/>
<dbReference type="EMBL" id="AYRZ02000001">
    <property type="protein sequence ID" value="PHT93586.1"/>
    <property type="molecule type" value="Genomic_DNA"/>
</dbReference>
<keyword evidence="3" id="KW-0560">Oxidoreductase</keyword>
<evidence type="ECO:0000256" key="11">
    <source>
        <dbReference type="ARBA" id="ARBA00042831"/>
    </source>
</evidence>
<evidence type="ECO:0000256" key="6">
    <source>
        <dbReference type="ARBA" id="ARBA00037100"/>
    </source>
</evidence>
<dbReference type="PANTHER" id="PTHR10366:SF693">
    <property type="entry name" value="3-BETA HYDROXYSTEROID DEHYDROGENASE_ISOMERASE DOMAIN-CONTAINING PROTEIN"/>
    <property type="match status" value="1"/>
</dbReference>
<dbReference type="OrthoDB" id="2735536at2759"/>
<reference evidence="15 16" key="2">
    <citation type="journal article" date="2017" name="Genome Biol.">
        <title>New reference genome sequences of hot pepper reveal the massive evolution of plant disease-resistance genes by retroduplication.</title>
        <authorList>
            <person name="Kim S."/>
            <person name="Park J."/>
            <person name="Yeom S.I."/>
            <person name="Kim Y.M."/>
            <person name="Seo E."/>
            <person name="Kim K.T."/>
            <person name="Kim M.S."/>
            <person name="Lee J.M."/>
            <person name="Cheong K."/>
            <person name="Shin H.S."/>
            <person name="Kim S.B."/>
            <person name="Han K."/>
            <person name="Lee J."/>
            <person name="Park M."/>
            <person name="Lee H.A."/>
            <person name="Lee H.Y."/>
            <person name="Lee Y."/>
            <person name="Oh S."/>
            <person name="Lee J.H."/>
            <person name="Choi E."/>
            <person name="Choi E."/>
            <person name="Lee S.E."/>
            <person name="Jeon J."/>
            <person name="Kim H."/>
            <person name="Choi G."/>
            <person name="Song H."/>
            <person name="Lee J."/>
            <person name="Lee S.C."/>
            <person name="Kwon J.K."/>
            <person name="Lee H.Y."/>
            <person name="Koo N."/>
            <person name="Hong Y."/>
            <person name="Kim R.W."/>
            <person name="Kang W.H."/>
            <person name="Huh J.H."/>
            <person name="Kang B.C."/>
            <person name="Yang T.J."/>
            <person name="Lee Y.H."/>
            <person name="Bennetzen J.L."/>
            <person name="Choi D."/>
        </authorList>
    </citation>
    <scope>NUCLEOTIDE SEQUENCE [LARGE SCALE GENOMIC DNA]</scope>
    <source>
        <strain evidence="16">cv. CM334</strain>
    </source>
</reference>
<dbReference type="KEGG" id="cann:107873103"/>
<dbReference type="SMR" id="A0A1U8H4I2"/>
<dbReference type="PANTHER" id="PTHR10366">
    <property type="entry name" value="NAD DEPENDENT EPIMERASE/DEHYDRATASE"/>
    <property type="match status" value="1"/>
</dbReference>
<evidence type="ECO:0000256" key="1">
    <source>
        <dbReference type="ARBA" id="ARBA00004935"/>
    </source>
</evidence>
<dbReference type="Pfam" id="PF01370">
    <property type="entry name" value="Epimerase"/>
    <property type="match status" value="1"/>
</dbReference>
<evidence type="ECO:0000256" key="8">
    <source>
        <dbReference type="ARBA" id="ARBA00039057"/>
    </source>
</evidence>
<evidence type="ECO:0000256" key="4">
    <source>
        <dbReference type="ARBA" id="ARBA00023241"/>
    </source>
</evidence>
<evidence type="ECO:0000256" key="10">
    <source>
        <dbReference type="ARBA" id="ARBA00042087"/>
    </source>
</evidence>
<evidence type="ECO:0000256" key="3">
    <source>
        <dbReference type="ARBA" id="ARBA00023002"/>
    </source>
</evidence>
<dbReference type="Proteomes" id="UP000222542">
    <property type="component" value="Unassembled WGS sequence"/>
</dbReference>
<comment type="similarity">
    <text evidence="5">Belongs to the NAD(P)-dependent epimerase/dehydratase family. Dihydroflavonol-4-reductase subfamily.</text>
</comment>
<comment type="function">
    <text evidence="6">Bifunctional enzyme involved in flavonoid metabolism.</text>
</comment>
<dbReference type="STRING" id="4072.A0A1U8H4I2"/>
<dbReference type="EC" id="1.1.1.234" evidence="7"/>
<comment type="catalytic activity">
    <reaction evidence="12">
        <text>(2S)-flavan-4-ol + NADP(+) = (2S)-flavanone + NADPH + H(+)</text>
        <dbReference type="Rhea" id="RHEA:11228"/>
        <dbReference type="ChEBI" id="CHEBI:15378"/>
        <dbReference type="ChEBI" id="CHEBI:15605"/>
        <dbReference type="ChEBI" id="CHEBI:15606"/>
        <dbReference type="ChEBI" id="CHEBI:57783"/>
        <dbReference type="ChEBI" id="CHEBI:58349"/>
        <dbReference type="EC" id="1.1.1.234"/>
    </reaction>
</comment>
<organism evidence="15 16">
    <name type="scientific">Capsicum annuum</name>
    <name type="common">Capsicum pepper</name>
    <dbReference type="NCBI Taxonomy" id="4072"/>
    <lineage>
        <taxon>Eukaryota</taxon>
        <taxon>Viridiplantae</taxon>
        <taxon>Streptophyta</taxon>
        <taxon>Embryophyta</taxon>
        <taxon>Tracheophyta</taxon>
        <taxon>Spermatophyta</taxon>
        <taxon>Magnoliopsida</taxon>
        <taxon>eudicotyledons</taxon>
        <taxon>Gunneridae</taxon>
        <taxon>Pentapetalae</taxon>
        <taxon>asterids</taxon>
        <taxon>lamiids</taxon>
        <taxon>Solanales</taxon>
        <taxon>Solanaceae</taxon>
        <taxon>Solanoideae</taxon>
        <taxon>Capsiceae</taxon>
        <taxon>Capsicum</taxon>
    </lineage>
</organism>
<keyword evidence="4" id="KW-0284">Flavonoid biosynthesis</keyword>
<gene>
    <name evidence="15" type="ORF">T459_01468</name>
</gene>
<dbReference type="Gene3D" id="3.40.50.720">
    <property type="entry name" value="NAD(P)-binding Rossmann-like Domain"/>
    <property type="match status" value="1"/>
</dbReference>
<keyword evidence="16" id="KW-1185">Reference proteome</keyword>
<dbReference type="FunFam" id="3.40.50.720:FF:000085">
    <property type="entry name" value="Dihydroflavonol reductase"/>
    <property type="match status" value="1"/>
</dbReference>
<dbReference type="Gramene" id="PHT93586">
    <property type="protein sequence ID" value="PHT93586"/>
    <property type="gene ID" value="T459_01468"/>
</dbReference>
<dbReference type="GO" id="GO:0045552">
    <property type="term" value="F:dihydroflavanol 4-reductase activity"/>
    <property type="evidence" value="ECO:0007669"/>
    <property type="project" value="UniProtKB-EC"/>
</dbReference>
<dbReference type="GO" id="GO:0009813">
    <property type="term" value="P:flavonoid biosynthetic process"/>
    <property type="evidence" value="ECO:0007669"/>
    <property type="project" value="UniProtKB-KW"/>
</dbReference>